<proteinExistence type="predicted"/>
<feature type="region of interest" description="Disordered" evidence="1">
    <location>
        <begin position="1"/>
        <end position="23"/>
    </location>
</feature>
<evidence type="ECO:0000313" key="3">
    <source>
        <dbReference type="Proteomes" id="UP000324222"/>
    </source>
</evidence>
<protein>
    <submittedName>
        <fullName evidence="2">Uncharacterized protein</fullName>
    </submittedName>
</protein>
<accession>A0A5B7HQM3</accession>
<organism evidence="2 3">
    <name type="scientific">Portunus trituberculatus</name>
    <name type="common">Swimming crab</name>
    <name type="synonym">Neptunus trituberculatus</name>
    <dbReference type="NCBI Taxonomy" id="210409"/>
    <lineage>
        <taxon>Eukaryota</taxon>
        <taxon>Metazoa</taxon>
        <taxon>Ecdysozoa</taxon>
        <taxon>Arthropoda</taxon>
        <taxon>Crustacea</taxon>
        <taxon>Multicrustacea</taxon>
        <taxon>Malacostraca</taxon>
        <taxon>Eumalacostraca</taxon>
        <taxon>Eucarida</taxon>
        <taxon>Decapoda</taxon>
        <taxon>Pleocyemata</taxon>
        <taxon>Brachyura</taxon>
        <taxon>Eubrachyura</taxon>
        <taxon>Portunoidea</taxon>
        <taxon>Portunidae</taxon>
        <taxon>Portuninae</taxon>
        <taxon>Portunus</taxon>
    </lineage>
</organism>
<comment type="caution">
    <text evidence="2">The sequence shown here is derived from an EMBL/GenBank/DDBJ whole genome shotgun (WGS) entry which is preliminary data.</text>
</comment>
<gene>
    <name evidence="2" type="ORF">E2C01_066322</name>
</gene>
<dbReference type="Proteomes" id="UP000324222">
    <property type="component" value="Unassembled WGS sequence"/>
</dbReference>
<dbReference type="EMBL" id="VSRR010033999">
    <property type="protein sequence ID" value="MPC72029.1"/>
    <property type="molecule type" value="Genomic_DNA"/>
</dbReference>
<evidence type="ECO:0000256" key="1">
    <source>
        <dbReference type="SAM" id="MobiDB-lite"/>
    </source>
</evidence>
<keyword evidence="3" id="KW-1185">Reference proteome</keyword>
<reference evidence="2 3" key="1">
    <citation type="submission" date="2019-05" db="EMBL/GenBank/DDBJ databases">
        <title>Another draft genome of Portunus trituberculatus and its Hox gene families provides insights of decapod evolution.</title>
        <authorList>
            <person name="Jeong J.-H."/>
            <person name="Song I."/>
            <person name="Kim S."/>
            <person name="Choi T."/>
            <person name="Kim D."/>
            <person name="Ryu S."/>
            <person name="Kim W."/>
        </authorList>
    </citation>
    <scope>NUCLEOTIDE SEQUENCE [LARGE SCALE GENOMIC DNA]</scope>
    <source>
        <tissue evidence="2">Muscle</tissue>
    </source>
</reference>
<dbReference type="AlphaFoldDB" id="A0A5B7HQM3"/>
<sequence length="59" mass="6258">MCPLRPGPDPVPRRPRPSLPPSTATTCVRYLALTPALRHAHAATHLAPLPAATERGGWG</sequence>
<evidence type="ECO:0000313" key="2">
    <source>
        <dbReference type="EMBL" id="MPC72029.1"/>
    </source>
</evidence>
<name>A0A5B7HQM3_PORTR</name>
<feature type="compositionally biased region" description="Pro residues" evidence="1">
    <location>
        <begin position="1"/>
        <end position="10"/>
    </location>
</feature>